<protein>
    <submittedName>
        <fullName evidence="1">Arginase family protein</fullName>
    </submittedName>
</protein>
<gene>
    <name evidence="1" type="ORF">H2B03_09035</name>
</gene>
<comment type="caution">
    <text evidence="1">The sequence shown here is derived from an EMBL/GenBank/DDBJ whole genome shotgun (WGS) entry which is preliminary data.</text>
</comment>
<sequence>MSFLDLYMNKNPLITASGDGDPVATVFGIPFDSTHSYKPGCRFGPDVI</sequence>
<reference evidence="1 2" key="1">
    <citation type="journal article" date="2020" name="Appl. Environ. Microbiol.">
        <title>Genomic Characteristics of a Novel Species of Ammonia-Oxidizing Archaea from the Jiulong River Estuary.</title>
        <authorList>
            <person name="Zou D."/>
            <person name="Wan R."/>
            <person name="Han L."/>
            <person name="Xu M.N."/>
            <person name="Liu Y."/>
            <person name="Liu H."/>
            <person name="Kao S.J."/>
            <person name="Li M."/>
        </authorList>
    </citation>
    <scope>NUCLEOTIDE SEQUENCE [LARGE SCALE GENOMIC DNA]</scope>
    <source>
        <strain evidence="1">W1bin1</strain>
    </source>
</reference>
<evidence type="ECO:0000313" key="2">
    <source>
        <dbReference type="Proteomes" id="UP000559653"/>
    </source>
</evidence>
<dbReference type="EMBL" id="JACEMZ010000105">
    <property type="protein sequence ID" value="MBA4453288.1"/>
    <property type="molecule type" value="Genomic_DNA"/>
</dbReference>
<accession>A0AC60W0R4</accession>
<evidence type="ECO:0000313" key="1">
    <source>
        <dbReference type="EMBL" id="MBA4453288.1"/>
    </source>
</evidence>
<organism evidence="1 2">
    <name type="scientific">Candidatus Nitrosomaritimum aestuariumsis</name>
    <dbReference type="NCBI Taxonomy" id="3342354"/>
    <lineage>
        <taxon>Archaea</taxon>
        <taxon>Nitrososphaerota</taxon>
        <taxon>Nitrososphaeria</taxon>
        <taxon>Nitrosopumilales</taxon>
        <taxon>Nitrosopumilaceae</taxon>
        <taxon>Candidatus Nitrosomaritimum</taxon>
    </lineage>
</organism>
<name>A0AC60W0R4_9ARCH</name>
<feature type="non-terminal residue" evidence="1">
    <location>
        <position position="48"/>
    </location>
</feature>
<proteinExistence type="predicted"/>
<dbReference type="Proteomes" id="UP000559653">
    <property type="component" value="Unassembled WGS sequence"/>
</dbReference>